<organism evidence="2">
    <name type="scientific">Borrelia hermsii MTW</name>
    <dbReference type="NCBI Taxonomy" id="1313291"/>
    <lineage>
        <taxon>Bacteria</taxon>
        <taxon>Pseudomonadati</taxon>
        <taxon>Spirochaetota</taxon>
        <taxon>Spirochaetia</taxon>
        <taxon>Spirochaetales</taxon>
        <taxon>Borreliaceae</taxon>
        <taxon>Borrelia</taxon>
    </lineage>
</organism>
<proteinExistence type="predicted"/>
<evidence type="ECO:0000313" key="2">
    <source>
        <dbReference type="EMBL" id="AHH14506.1"/>
    </source>
</evidence>
<gene>
    <name evidence="2" type="ORF">BHW_0018400</name>
</gene>
<name>W5TB45_BORHE</name>
<accession>W5TB45</accession>
<dbReference type="RefSeq" id="WP_025400247.1">
    <property type="nucleotide sequence ID" value="NZ_CP005688.1"/>
</dbReference>
<protein>
    <submittedName>
        <fullName evidence="2">Uncharacterized protein</fullName>
    </submittedName>
</protein>
<geneLocation type="plasmid" evidence="2">
    <name>unnamed</name>
</geneLocation>
<sequence>MSNLYYKYFYYILYYFYSAINIFANISADKREEWAKYEKYRNSKIKLLRVKEWKDNFNNLNNLGIYFLQEINHIKSLSKEDLASYFQAAFTTNICGPPSGDILPKKHKSLFDKSYKFINTLQNKNADQTAYLIYDMIGLTNIFAETKEVIDTLNYQAKGEAKKHCNEYKNTLKKFTDLYKETEKEYFLAIDILDHNDIENSFCKFMIKFTKIYNSASHIHSILYDMYNKYIYTTRTPIMP</sequence>
<feature type="transmembrane region" description="Helical" evidence="1">
    <location>
        <begin position="6"/>
        <end position="26"/>
    </location>
</feature>
<keyword evidence="1" id="KW-1133">Transmembrane helix</keyword>
<reference evidence="2" key="1">
    <citation type="submission" date="2013-04" db="EMBL/GenBank/DDBJ databases">
        <title>Comparative Genomics of Relapsing Fever Spirochetes.</title>
        <authorList>
            <person name="Schwan T.G."/>
            <person name="Raffel S.J."/>
            <person name="Porcella S.F."/>
            <person name="Martens C.A."/>
            <person name="Bruno D.P."/>
            <person name="Ricklefs S.M."/>
            <person name="Barbian K.B."/>
        </authorList>
    </citation>
    <scope>NUCLEOTIDE SEQUENCE</scope>
    <source>
        <strain evidence="2">MTW</strain>
        <plasmid evidence="2">unnamed</plasmid>
    </source>
</reference>
<evidence type="ECO:0000256" key="1">
    <source>
        <dbReference type="SAM" id="Phobius"/>
    </source>
</evidence>
<dbReference type="EMBL" id="CP005688">
    <property type="protein sequence ID" value="AHH14506.1"/>
    <property type="molecule type" value="Genomic_DNA"/>
</dbReference>
<keyword evidence="1" id="KW-0472">Membrane</keyword>
<keyword evidence="1" id="KW-0812">Transmembrane</keyword>
<dbReference type="AlphaFoldDB" id="W5TB45"/>
<keyword evidence="2" id="KW-0614">Plasmid</keyword>
<dbReference type="HOGENOM" id="CLU_093001_0_0_12"/>